<organism evidence="1 2">
    <name type="scientific">Staphylococcus phage 6ec</name>
    <dbReference type="NCBI Taxonomy" id="1500386"/>
    <lineage>
        <taxon>Viruses</taxon>
        <taxon>Duplodnaviria</taxon>
        <taxon>Heunggongvirae</taxon>
        <taxon>Uroviricota</taxon>
        <taxon>Caudoviricetes</taxon>
        <taxon>Sextaecvirus</taxon>
        <taxon>Sextaecvirus sextaec</taxon>
    </lineage>
</organism>
<protein>
    <submittedName>
        <fullName evidence="1">Head-tail joining protein</fullName>
    </submittedName>
</protein>
<reference evidence="1 2" key="1">
    <citation type="journal article" date="2014" name="Genome Announc.">
        <title>Complete Genome Sequence of a Staphylococcus epidermidis Bacteriophage Isolated from the Anterior Nares of Humans.</title>
        <authorList>
            <person name="Aswani V.H."/>
            <person name="Tremblay D.M."/>
            <person name="Moineau S."/>
            <person name="Shukla S.K."/>
        </authorList>
    </citation>
    <scope>NUCLEOTIDE SEQUENCE [LARGE SCALE GENOMIC DNA]</scope>
</reference>
<gene>
    <name evidence="1" type="ORF">PHAGE6E_30</name>
</gene>
<dbReference type="EMBL" id="KJ804259">
    <property type="protein sequence ID" value="AIA64056.1"/>
    <property type="molecule type" value="Genomic_DNA"/>
</dbReference>
<proteinExistence type="predicted"/>
<evidence type="ECO:0000313" key="1">
    <source>
        <dbReference type="EMBL" id="AIA64056.1"/>
    </source>
</evidence>
<dbReference type="RefSeq" id="YP_009042535.1">
    <property type="nucleotide sequence ID" value="NC_024355.1"/>
</dbReference>
<dbReference type="OrthoDB" id="31823at10239"/>
<sequence>MISVQLSVKLKRLVAEQVKDIIPSKHVYLYNIPEDVDRLKTLPFVRINHITSTATTHSSNDINFTRERYQIQFFFDDEDERDIEGMIIKTDKQLRQHGFYYSTGYDGYDPDLEGVITVTRQYNYRNKTD</sequence>
<dbReference type="KEGG" id="vg:19685772"/>
<dbReference type="GeneID" id="19685772"/>
<evidence type="ECO:0000313" key="2">
    <source>
        <dbReference type="Proteomes" id="UP000026999"/>
    </source>
</evidence>
<keyword evidence="2" id="KW-1185">Reference proteome</keyword>
<name>A0A060AEU7_9CAUD</name>
<accession>A0A060AEU7</accession>
<dbReference type="Proteomes" id="UP000026999">
    <property type="component" value="Segment"/>
</dbReference>